<dbReference type="SUPFAM" id="SSF52833">
    <property type="entry name" value="Thioredoxin-like"/>
    <property type="match status" value="1"/>
</dbReference>
<dbReference type="InterPro" id="IPR036249">
    <property type="entry name" value="Thioredoxin-like_sf"/>
</dbReference>
<sequence>MTGGGRFFCADAARIRNDQLAGTAPYGTVWILIEYRQGWPVNGFDGLALDPATKAVVYAAAQRARARILLVRRTGRRRPGAESRWAVLRHDASGALLQQWGTWCLDTDLAQVAQALTTGGASGLPPVALVCTHGTHDACCAVRGRPVAAALAERWPDLVWECSHVGGDRFAPNLVVVPDGVYYGGLDADTSLSVLEDHLADRIRPDHLRGYTNLAPPQQAALIAVLRRFGPAGRHDYAVGASVRSDEGWHIRLTGRPPYPAVIDVEVTVGHEPARQLTCRGPAKNAAARYDVTSVRAR</sequence>
<evidence type="ECO:0008006" key="3">
    <source>
        <dbReference type="Google" id="ProtNLM"/>
    </source>
</evidence>
<accession>A0A1I2H1P0</accession>
<reference evidence="1 2" key="1">
    <citation type="submission" date="2016-10" db="EMBL/GenBank/DDBJ databases">
        <authorList>
            <person name="de Groot N.N."/>
        </authorList>
    </citation>
    <scope>NUCLEOTIDE SEQUENCE [LARGE SCALE GENOMIC DNA]</scope>
    <source>
        <strain evidence="1 2">CGMCC 4.3510</strain>
    </source>
</reference>
<organism evidence="1 2">
    <name type="scientific">Actinacidiphila alni</name>
    <dbReference type="NCBI Taxonomy" id="380248"/>
    <lineage>
        <taxon>Bacteria</taxon>
        <taxon>Bacillati</taxon>
        <taxon>Actinomycetota</taxon>
        <taxon>Actinomycetes</taxon>
        <taxon>Kitasatosporales</taxon>
        <taxon>Streptomycetaceae</taxon>
        <taxon>Actinacidiphila</taxon>
    </lineage>
</organism>
<dbReference type="InterPro" id="IPR009737">
    <property type="entry name" value="Aim32/Apd1-like"/>
</dbReference>
<evidence type="ECO:0000313" key="1">
    <source>
        <dbReference type="EMBL" id="SFF23189.1"/>
    </source>
</evidence>
<dbReference type="EMBL" id="FONG01000010">
    <property type="protein sequence ID" value="SFF23189.1"/>
    <property type="molecule type" value="Genomic_DNA"/>
</dbReference>
<dbReference type="Gene3D" id="3.40.30.10">
    <property type="entry name" value="Glutaredoxin"/>
    <property type="match status" value="1"/>
</dbReference>
<evidence type="ECO:0000313" key="2">
    <source>
        <dbReference type="Proteomes" id="UP000199323"/>
    </source>
</evidence>
<proteinExistence type="predicted"/>
<protein>
    <recommendedName>
        <fullName evidence="3">Sucrase ferredoxin</fullName>
    </recommendedName>
</protein>
<dbReference type="CDD" id="cd03062">
    <property type="entry name" value="TRX_Fd_Sucrase"/>
    <property type="match status" value="1"/>
</dbReference>
<dbReference type="Proteomes" id="UP000199323">
    <property type="component" value="Unassembled WGS sequence"/>
</dbReference>
<name>A0A1I2H1P0_9ACTN</name>
<dbReference type="RefSeq" id="WP_093714610.1">
    <property type="nucleotide sequence ID" value="NZ_FONG01000010.1"/>
</dbReference>
<dbReference type="AlphaFoldDB" id="A0A1I2H1P0"/>
<dbReference type="OrthoDB" id="3399139at2"/>
<dbReference type="STRING" id="380248.SAMN05216251_1105"/>
<dbReference type="Pfam" id="PF06999">
    <property type="entry name" value="Suc_Fer-like"/>
    <property type="match status" value="1"/>
</dbReference>
<keyword evidence="2" id="KW-1185">Reference proteome</keyword>
<gene>
    <name evidence="1" type="ORF">SAMN05216251_1105</name>
</gene>